<dbReference type="SUPFAM" id="SSF56371">
    <property type="entry name" value="Ribosome inactivating proteins (RIP)"/>
    <property type="match status" value="1"/>
</dbReference>
<dbReference type="InterPro" id="IPR036041">
    <property type="entry name" value="Ribosome-inact_prot_sf"/>
</dbReference>
<dbReference type="AlphaFoldDB" id="A0AAD8MRW6"/>
<protein>
    <submittedName>
        <fullName evidence="1">Uncharacterized protein</fullName>
    </submittedName>
</protein>
<organism evidence="1 2">
    <name type="scientific">Heracleum sosnowskyi</name>
    <dbReference type="NCBI Taxonomy" id="360622"/>
    <lineage>
        <taxon>Eukaryota</taxon>
        <taxon>Viridiplantae</taxon>
        <taxon>Streptophyta</taxon>
        <taxon>Embryophyta</taxon>
        <taxon>Tracheophyta</taxon>
        <taxon>Spermatophyta</taxon>
        <taxon>Magnoliopsida</taxon>
        <taxon>eudicotyledons</taxon>
        <taxon>Gunneridae</taxon>
        <taxon>Pentapetalae</taxon>
        <taxon>asterids</taxon>
        <taxon>campanulids</taxon>
        <taxon>Apiales</taxon>
        <taxon>Apiaceae</taxon>
        <taxon>Apioideae</taxon>
        <taxon>apioid superclade</taxon>
        <taxon>Tordylieae</taxon>
        <taxon>Tordyliinae</taxon>
        <taxon>Heracleum</taxon>
    </lineage>
</organism>
<evidence type="ECO:0000313" key="1">
    <source>
        <dbReference type="EMBL" id="KAK1381678.1"/>
    </source>
</evidence>
<keyword evidence="2" id="KW-1185">Reference proteome</keyword>
<dbReference type="GO" id="GO:0017148">
    <property type="term" value="P:negative regulation of translation"/>
    <property type="evidence" value="ECO:0007669"/>
    <property type="project" value="InterPro"/>
</dbReference>
<name>A0AAD8MRW6_9APIA</name>
<evidence type="ECO:0000313" key="2">
    <source>
        <dbReference type="Proteomes" id="UP001237642"/>
    </source>
</evidence>
<gene>
    <name evidence="1" type="ORF">POM88_019413</name>
</gene>
<reference evidence="1" key="1">
    <citation type="submission" date="2023-02" db="EMBL/GenBank/DDBJ databases">
        <title>Genome of toxic invasive species Heracleum sosnowskyi carries increased number of genes despite the absence of recent whole-genome duplications.</title>
        <authorList>
            <person name="Schelkunov M."/>
            <person name="Shtratnikova V."/>
            <person name="Makarenko M."/>
            <person name="Klepikova A."/>
            <person name="Omelchenko D."/>
            <person name="Novikova G."/>
            <person name="Obukhova E."/>
            <person name="Bogdanov V."/>
            <person name="Penin A."/>
            <person name="Logacheva M."/>
        </authorList>
    </citation>
    <scope>NUCLEOTIDE SEQUENCE</scope>
    <source>
        <strain evidence="1">Hsosn_3</strain>
        <tissue evidence="1">Leaf</tissue>
    </source>
</reference>
<reference evidence="1" key="2">
    <citation type="submission" date="2023-05" db="EMBL/GenBank/DDBJ databases">
        <authorList>
            <person name="Schelkunov M.I."/>
        </authorList>
    </citation>
    <scope>NUCLEOTIDE SEQUENCE</scope>
    <source>
        <strain evidence="1">Hsosn_3</strain>
        <tissue evidence="1">Leaf</tissue>
    </source>
</reference>
<dbReference type="GO" id="GO:0030598">
    <property type="term" value="F:rRNA N-glycosylase activity"/>
    <property type="evidence" value="ECO:0007669"/>
    <property type="project" value="InterPro"/>
</dbReference>
<accession>A0AAD8MRW6</accession>
<sequence length="291" mass="32825">MANSNPNYPQNYTFLVQTLGFTAQLPRFYRSLEDRLTQPITFANNAQGKQLIQSDDPSGFLVFIRYVMLNGTVVTVLHRNFDLAVVGRQTGDGIAYVLNNSFLEKTKGCLEFYKIRYEVIRDLEELSLESFAQRRKARVSVGALGLDVALAAFGSDDANADLRSTAFGFLYFDLLVSLAFRVGCIRRRVVKGFSGFGVEIPEEELQLEYAWRAVSYVLSPEHFSSVDHFDEYTLTDVRGRVMSSIELGDCFLVIEQTGNSEEISLHTDMGGLYAQTVQSFYQEVQINYPKA</sequence>
<comment type="caution">
    <text evidence="1">The sequence shown here is derived from an EMBL/GenBank/DDBJ whole genome shotgun (WGS) entry which is preliminary data.</text>
</comment>
<proteinExistence type="predicted"/>
<dbReference type="EMBL" id="JAUIZM010000005">
    <property type="protein sequence ID" value="KAK1381678.1"/>
    <property type="molecule type" value="Genomic_DNA"/>
</dbReference>
<dbReference type="Proteomes" id="UP001237642">
    <property type="component" value="Unassembled WGS sequence"/>
</dbReference>